<protein>
    <submittedName>
        <fullName evidence="1">Uncharacterized protein</fullName>
    </submittedName>
</protein>
<name>A0A0F9AGV1_9ZZZZ</name>
<reference evidence="1" key="1">
    <citation type="journal article" date="2015" name="Nature">
        <title>Complex archaea that bridge the gap between prokaryotes and eukaryotes.</title>
        <authorList>
            <person name="Spang A."/>
            <person name="Saw J.H."/>
            <person name="Jorgensen S.L."/>
            <person name="Zaremba-Niedzwiedzka K."/>
            <person name="Martijn J."/>
            <person name="Lind A.E."/>
            <person name="van Eijk R."/>
            <person name="Schleper C."/>
            <person name="Guy L."/>
            <person name="Ettema T.J."/>
        </authorList>
    </citation>
    <scope>NUCLEOTIDE SEQUENCE</scope>
</reference>
<dbReference type="AlphaFoldDB" id="A0A0F9AGV1"/>
<gene>
    <name evidence="1" type="ORF">LCGC14_2914560</name>
</gene>
<accession>A0A0F9AGV1</accession>
<evidence type="ECO:0000313" key="1">
    <source>
        <dbReference type="EMBL" id="KKK71371.1"/>
    </source>
</evidence>
<sequence length="60" mass="6955">MKSLSDKERYIPPQGLHIFLFDDVKEAVKRIKERLQEHRGVLNLGVVLVLIDEEVGEKLI</sequence>
<proteinExistence type="predicted"/>
<organism evidence="1">
    <name type="scientific">marine sediment metagenome</name>
    <dbReference type="NCBI Taxonomy" id="412755"/>
    <lineage>
        <taxon>unclassified sequences</taxon>
        <taxon>metagenomes</taxon>
        <taxon>ecological metagenomes</taxon>
    </lineage>
</organism>
<dbReference type="EMBL" id="LAZR01057771">
    <property type="protein sequence ID" value="KKK71371.1"/>
    <property type="molecule type" value="Genomic_DNA"/>
</dbReference>
<comment type="caution">
    <text evidence="1">The sequence shown here is derived from an EMBL/GenBank/DDBJ whole genome shotgun (WGS) entry which is preliminary data.</text>
</comment>